<evidence type="ECO:0000259" key="8">
    <source>
        <dbReference type="Pfam" id="PF18388"/>
    </source>
</evidence>
<evidence type="ECO:0000256" key="6">
    <source>
        <dbReference type="ARBA" id="ARBA00023006"/>
    </source>
</evidence>
<keyword evidence="5" id="KW-0653">Protein transport</keyword>
<feature type="compositionally biased region" description="Polar residues" evidence="7">
    <location>
        <begin position="186"/>
        <end position="202"/>
    </location>
</feature>
<evidence type="ECO:0000256" key="4">
    <source>
        <dbReference type="ARBA" id="ARBA00022448"/>
    </source>
</evidence>
<organism evidence="9 10">
    <name type="scientific">Humicola insolens</name>
    <name type="common">Soft-rot fungus</name>
    <dbReference type="NCBI Taxonomy" id="85995"/>
    <lineage>
        <taxon>Eukaryota</taxon>
        <taxon>Fungi</taxon>
        <taxon>Dikarya</taxon>
        <taxon>Ascomycota</taxon>
        <taxon>Pezizomycotina</taxon>
        <taxon>Sordariomycetes</taxon>
        <taxon>Sordariomycetidae</taxon>
        <taxon>Sordariales</taxon>
        <taxon>Chaetomiaceae</taxon>
        <taxon>Mycothermus</taxon>
    </lineage>
</organism>
<dbReference type="InterPro" id="IPR039362">
    <property type="entry name" value="ATG29_sf"/>
</dbReference>
<dbReference type="Gene3D" id="1.10.10.2570">
    <property type="match status" value="1"/>
</dbReference>
<evidence type="ECO:0000313" key="10">
    <source>
        <dbReference type="Proteomes" id="UP001583172"/>
    </source>
</evidence>
<feature type="compositionally biased region" description="Low complexity" evidence="7">
    <location>
        <begin position="226"/>
        <end position="243"/>
    </location>
</feature>
<keyword evidence="10" id="KW-1185">Reference proteome</keyword>
<feature type="compositionally biased region" description="Low complexity" evidence="7">
    <location>
        <begin position="113"/>
        <end position="127"/>
    </location>
</feature>
<evidence type="ECO:0000256" key="7">
    <source>
        <dbReference type="SAM" id="MobiDB-lite"/>
    </source>
</evidence>
<feature type="compositionally biased region" description="Acidic residues" evidence="7">
    <location>
        <begin position="301"/>
        <end position="312"/>
    </location>
</feature>
<dbReference type="InterPro" id="IPR040666">
    <property type="entry name" value="Atg29_N"/>
</dbReference>
<evidence type="ECO:0000256" key="5">
    <source>
        <dbReference type="ARBA" id="ARBA00022927"/>
    </source>
</evidence>
<keyword evidence="6" id="KW-0072">Autophagy</keyword>
<feature type="region of interest" description="Disordered" evidence="7">
    <location>
        <begin position="180"/>
        <end position="509"/>
    </location>
</feature>
<evidence type="ECO:0000313" key="9">
    <source>
        <dbReference type="EMBL" id="KAL1843900.1"/>
    </source>
</evidence>
<feature type="compositionally biased region" description="Low complexity" evidence="7">
    <location>
        <begin position="343"/>
        <end position="362"/>
    </location>
</feature>
<dbReference type="PANTHER" id="PTHR40012:SF1">
    <property type="entry name" value="AUTOPHAGY-RELATED PROTEIN 29"/>
    <property type="match status" value="1"/>
</dbReference>
<protein>
    <recommendedName>
        <fullName evidence="3">Autophagy-related protein 29</fullName>
    </recommendedName>
</protein>
<dbReference type="PANTHER" id="PTHR40012">
    <property type="entry name" value="AUTOPHAGY-RELATED PROTEIN 29"/>
    <property type="match status" value="1"/>
</dbReference>
<dbReference type="EMBL" id="JAZGSY010000007">
    <property type="protein sequence ID" value="KAL1843900.1"/>
    <property type="molecule type" value="Genomic_DNA"/>
</dbReference>
<feature type="compositionally biased region" description="Polar residues" evidence="7">
    <location>
        <begin position="330"/>
        <end position="339"/>
    </location>
</feature>
<gene>
    <name evidence="9" type="ORF">VTJ49DRAFT_6843</name>
</gene>
<sequence>MDPRQRSDSLTDRRKKPEPPDDGPKEPRYHVYIRLPFNRPPDFVDPGTVNWNEKKSEKLWTVLSNSSIESVDWTRLAGEFDVSVDFLLQMANYLTERHTTQLRAHMLRAAAARGSAAPSPVPGADPGSPHPGAEAMRRLPSGARAPSALSVRRDVMTPTPGIDEDPRVAGAVGLAIKNPLAVRPGSSRNSSVKTPVPSQSAHAPSGGSRPGAAIRLSDPQRRRFPRLTTPQEHQQQQQPQSRLQEGDETEIRPPSPAPSTDTTSSSSSSDSPVQSRIIRRPPRFQPSKEARTGANPYGNGDDPDDADDDDEPAFLPFARGHQPATHHGPSASTTSSEGSGQDLGATLRGGLAAAAGAGIGRRPVGMTTAATGANTIPPVDGGQSLSLHSHSQTSDSSVGSAAVVRRPVMTDVGGGGSGTESNRRTPLATTTAAAAAAGRGLGGPLSPRRMGELAATGSRAKGVSREESDGTPSMGSSFSDLDDASVTQSALEEALASRMQDGTIGSRMSVIGGTIGQAFRSRYLPKPNRQ</sequence>
<feature type="domain" description="Atg29 N-terminal" evidence="8">
    <location>
        <begin position="29"/>
        <end position="82"/>
    </location>
</feature>
<feature type="compositionally biased region" description="Polar residues" evidence="7">
    <location>
        <begin position="470"/>
        <end position="490"/>
    </location>
</feature>
<feature type="compositionally biased region" description="Low complexity" evidence="7">
    <location>
        <begin position="380"/>
        <end position="397"/>
    </location>
</feature>
<evidence type="ECO:0000256" key="2">
    <source>
        <dbReference type="ARBA" id="ARBA00010082"/>
    </source>
</evidence>
<dbReference type="Proteomes" id="UP001583172">
    <property type="component" value="Unassembled WGS sequence"/>
</dbReference>
<name>A0ABR3VPR5_HUMIN</name>
<proteinExistence type="inferred from homology"/>
<comment type="subcellular location">
    <subcellularLocation>
        <location evidence="1">Preautophagosomal structure</location>
    </subcellularLocation>
</comment>
<evidence type="ECO:0000256" key="3">
    <source>
        <dbReference type="ARBA" id="ARBA00013784"/>
    </source>
</evidence>
<reference evidence="9 10" key="1">
    <citation type="journal article" date="2024" name="Commun. Biol.">
        <title>Comparative genomic analysis of thermophilic fungi reveals convergent evolutionary adaptations and gene losses.</title>
        <authorList>
            <person name="Steindorff A.S."/>
            <person name="Aguilar-Pontes M.V."/>
            <person name="Robinson A.J."/>
            <person name="Andreopoulos B."/>
            <person name="LaButti K."/>
            <person name="Kuo A."/>
            <person name="Mondo S."/>
            <person name="Riley R."/>
            <person name="Otillar R."/>
            <person name="Haridas S."/>
            <person name="Lipzen A."/>
            <person name="Grimwood J."/>
            <person name="Schmutz J."/>
            <person name="Clum A."/>
            <person name="Reid I.D."/>
            <person name="Moisan M.C."/>
            <person name="Butler G."/>
            <person name="Nguyen T.T.M."/>
            <person name="Dewar K."/>
            <person name="Conant G."/>
            <person name="Drula E."/>
            <person name="Henrissat B."/>
            <person name="Hansel C."/>
            <person name="Singer S."/>
            <person name="Hutchinson M.I."/>
            <person name="de Vries R.P."/>
            <person name="Natvig D.O."/>
            <person name="Powell A.J."/>
            <person name="Tsang A."/>
            <person name="Grigoriev I.V."/>
        </authorList>
    </citation>
    <scope>NUCLEOTIDE SEQUENCE [LARGE SCALE GENOMIC DNA]</scope>
    <source>
        <strain evidence="9 10">CBS 620.91</strain>
    </source>
</reference>
<comment type="caution">
    <text evidence="9">The sequence shown here is derived from an EMBL/GenBank/DDBJ whole genome shotgun (WGS) entry which is preliminary data.</text>
</comment>
<feature type="compositionally biased region" description="Low complexity" evidence="7">
    <location>
        <begin position="424"/>
        <end position="448"/>
    </location>
</feature>
<keyword evidence="4" id="KW-0813">Transport</keyword>
<feature type="region of interest" description="Disordered" evidence="7">
    <location>
        <begin position="1"/>
        <end position="28"/>
    </location>
</feature>
<comment type="similarity">
    <text evidence="2">Belongs to the ATG29 family.</text>
</comment>
<feature type="compositionally biased region" description="Low complexity" evidence="7">
    <location>
        <begin position="258"/>
        <end position="272"/>
    </location>
</feature>
<dbReference type="Pfam" id="PF18388">
    <property type="entry name" value="ATG29_N"/>
    <property type="match status" value="1"/>
</dbReference>
<dbReference type="InterPro" id="IPR039113">
    <property type="entry name" value="ATG29"/>
</dbReference>
<feature type="region of interest" description="Disordered" evidence="7">
    <location>
        <begin position="113"/>
        <end position="168"/>
    </location>
</feature>
<evidence type="ECO:0000256" key="1">
    <source>
        <dbReference type="ARBA" id="ARBA00004329"/>
    </source>
</evidence>
<accession>A0ABR3VPR5</accession>